<dbReference type="InterPro" id="IPR035892">
    <property type="entry name" value="C2_domain_sf"/>
</dbReference>
<feature type="region of interest" description="Disordered" evidence="7">
    <location>
        <begin position="978"/>
        <end position="1014"/>
    </location>
</feature>
<evidence type="ECO:0000256" key="5">
    <source>
        <dbReference type="ARBA" id="ARBA00023273"/>
    </source>
</evidence>
<reference evidence="9" key="1">
    <citation type="submission" date="2023-01" db="EMBL/GenBank/DDBJ databases">
        <title>Metagenome sequencing of chrysophaentin producing Chrysophaeum taylorii.</title>
        <authorList>
            <person name="Davison J."/>
            <person name="Bewley C."/>
        </authorList>
    </citation>
    <scope>NUCLEOTIDE SEQUENCE</scope>
    <source>
        <strain evidence="9">NIES-1699</strain>
    </source>
</reference>
<evidence type="ECO:0000256" key="3">
    <source>
        <dbReference type="ARBA" id="ARBA00023054"/>
    </source>
</evidence>
<evidence type="ECO:0000256" key="4">
    <source>
        <dbReference type="ARBA" id="ARBA00023069"/>
    </source>
</evidence>
<feature type="compositionally biased region" description="Low complexity" evidence="7">
    <location>
        <begin position="358"/>
        <end position="368"/>
    </location>
</feature>
<feature type="region of interest" description="Disordered" evidence="7">
    <location>
        <begin position="339"/>
        <end position="370"/>
    </location>
</feature>
<feature type="region of interest" description="Disordered" evidence="7">
    <location>
        <begin position="683"/>
        <end position="703"/>
    </location>
</feature>
<dbReference type="PANTHER" id="PTHR14240">
    <property type="entry name" value="RETINITIS PIGMENTOSA GTPASE REGULATOR-INTERACTING PROTEIN"/>
    <property type="match status" value="1"/>
</dbReference>
<organism evidence="9 10">
    <name type="scientific">Chrysophaeum taylorii</name>
    <dbReference type="NCBI Taxonomy" id="2483200"/>
    <lineage>
        <taxon>Eukaryota</taxon>
        <taxon>Sar</taxon>
        <taxon>Stramenopiles</taxon>
        <taxon>Ochrophyta</taxon>
        <taxon>Pelagophyceae</taxon>
        <taxon>Pelagomonadales</taxon>
        <taxon>Pelagomonadaceae</taxon>
        <taxon>Chrysophaeum</taxon>
    </lineage>
</organism>
<gene>
    <name evidence="9" type="ORF">CTAYLR_009140</name>
</gene>
<dbReference type="GO" id="GO:0005856">
    <property type="term" value="C:cytoskeleton"/>
    <property type="evidence" value="ECO:0007669"/>
    <property type="project" value="UniProtKB-ARBA"/>
</dbReference>
<evidence type="ECO:0000259" key="8">
    <source>
        <dbReference type="PROSITE" id="PS50004"/>
    </source>
</evidence>
<feature type="region of interest" description="Disordered" evidence="7">
    <location>
        <begin position="154"/>
        <end position="177"/>
    </location>
</feature>
<feature type="domain" description="C2" evidence="8">
    <location>
        <begin position="687"/>
        <end position="812"/>
    </location>
</feature>
<dbReference type="InterPro" id="IPR031139">
    <property type="entry name" value="RPGRIP1_fam"/>
</dbReference>
<feature type="compositionally biased region" description="Polar residues" evidence="7">
    <location>
        <begin position="978"/>
        <end position="1008"/>
    </location>
</feature>
<evidence type="ECO:0000256" key="1">
    <source>
        <dbReference type="ARBA" id="ARBA00004138"/>
    </source>
</evidence>
<dbReference type="Pfam" id="PF00168">
    <property type="entry name" value="C2"/>
    <property type="match status" value="1"/>
</dbReference>
<keyword evidence="10" id="KW-1185">Reference proteome</keyword>
<comment type="caution">
    <text evidence="9">The sequence shown here is derived from an EMBL/GenBank/DDBJ whole genome shotgun (WGS) entry which is preliminary data.</text>
</comment>
<dbReference type="GO" id="GO:0005929">
    <property type="term" value="C:cilium"/>
    <property type="evidence" value="ECO:0007669"/>
    <property type="project" value="UniProtKB-SubCell"/>
</dbReference>
<dbReference type="SUPFAM" id="SSF49562">
    <property type="entry name" value="C2 domain (Calcium/lipid-binding domain, CaLB)"/>
    <property type="match status" value="2"/>
</dbReference>
<feature type="compositionally biased region" description="Basic and acidic residues" evidence="7">
    <location>
        <begin position="339"/>
        <end position="355"/>
    </location>
</feature>
<evidence type="ECO:0000256" key="7">
    <source>
        <dbReference type="SAM" id="MobiDB-lite"/>
    </source>
</evidence>
<dbReference type="InterPro" id="IPR000008">
    <property type="entry name" value="C2_dom"/>
</dbReference>
<keyword evidence="3 6" id="KW-0175">Coiled coil</keyword>
<dbReference type="Gene3D" id="2.60.40.150">
    <property type="entry name" value="C2 domain"/>
    <property type="match status" value="2"/>
</dbReference>
<feature type="coiled-coil region" evidence="6">
    <location>
        <begin position="70"/>
        <end position="104"/>
    </location>
</feature>
<accession>A0AAD7UL00</accession>
<comment type="subcellular location">
    <subcellularLocation>
        <location evidence="1">Cell projection</location>
        <location evidence="1">Cilium</location>
    </subcellularLocation>
</comment>
<dbReference type="CDD" id="cd00030">
    <property type="entry name" value="C2"/>
    <property type="match status" value="1"/>
</dbReference>
<comment type="similarity">
    <text evidence="2">Belongs to the RPGRIP1 family.</text>
</comment>
<dbReference type="InterPro" id="IPR021656">
    <property type="entry name" value="C2-C2_1"/>
</dbReference>
<evidence type="ECO:0000256" key="6">
    <source>
        <dbReference type="SAM" id="Coils"/>
    </source>
</evidence>
<protein>
    <recommendedName>
        <fullName evidence="8">C2 domain-containing protein</fullName>
    </recommendedName>
</protein>
<keyword evidence="4" id="KW-0969">Cilium</keyword>
<dbReference type="Proteomes" id="UP001230188">
    <property type="component" value="Unassembled WGS sequence"/>
</dbReference>
<sequence length="1014" mass="113997">MVVNEDYWKDSYHSLRAQHSELQRKYHERTEELKRTNVQLSKVETLLRLKGQLEVREVGADDLSVASAGKSKLERRCGELEKRYQAAQRELEKKTREVAVLKRAARRTAQTPPLSAAATDQPSKVATLVSRFKARVEDAEAELDRVRNENRELRETLRKRRPPMEAGAPPVVERAASSKAQEEAAMALREAKAETHHLKLRYEALERKSRAQAEIQKGSLDQLEDYNVRLRDLRSQLSEAIVAKDDAEARAASCNDLRERVAMLQDTNGRLEAEIEKLCSSPFIAEAYDQAERVARLKELETQARHDKAKIEKLEEAKVRLEHEASRLGVDAERVAAEKNDAERRLSELQRDAPRHASPPTTAVPTTSKVGSELDSLENVLTHVRRKQDLDFDLPYPDLVKPNVEGDDDATTAKLRDQYLSARCELDRLDKMLQVQMSINRDLNTELDRARSRQTAETKELVQKIEDVEALATRRLKRITMLEAQVKQARYHGVGKQSRRAELLKDSGDDRSEALLAEAGMLAADENMAEVWIVEVEYEEGVVVGDTSTFAVVDFYIFESQATPWLPGARPEFDFATTYKIRVDDAFLRYLATEVLTIEVCEAKRADYTVVAKGAIPLAPLLDSRPTIVVDRCQLRAPRTGRLLGYARIEIRLALPVTELYQLFLDSHPRERHQIEQAALANLEAEEEKRPTQASRVDSSSSSGANEIEIVVHSASDLGLRDDGEPPSPYVHYQLLEFHDTFTPVCAATTEPTFEHLATFPFASTSQSLAVLRTERLMFTVLDFSEDDNVLIGTAELSLSSLADGERVVSNLNLVSEASGRRVGGLRVAVTWRHDVVLQQKHHALTVDEIAWVLGEFSRYEDGQVDYITFLRAHDVPVAAQRATTKLRSFVERAMVAGDNLELFDRLDLRMLTEDEFATHMLEKGADVPGDELFAFLRWARKANVDFDTPALVKLLTARPTTLESVARSKISKQLDSDMTASNAAVSRDQNSREPSAQSGSTSFSSLPTAHHLA</sequence>
<dbReference type="PROSITE" id="PS50004">
    <property type="entry name" value="C2"/>
    <property type="match status" value="1"/>
</dbReference>
<evidence type="ECO:0000313" key="9">
    <source>
        <dbReference type="EMBL" id="KAJ8610862.1"/>
    </source>
</evidence>
<dbReference type="AlphaFoldDB" id="A0AAD7UL00"/>
<dbReference type="SMART" id="SM00239">
    <property type="entry name" value="C2"/>
    <property type="match status" value="1"/>
</dbReference>
<keyword evidence="5" id="KW-0966">Cell projection</keyword>
<name>A0AAD7UL00_9STRA</name>
<evidence type="ECO:0000313" key="10">
    <source>
        <dbReference type="Proteomes" id="UP001230188"/>
    </source>
</evidence>
<dbReference type="Pfam" id="PF11618">
    <property type="entry name" value="C2-C2_1"/>
    <property type="match status" value="1"/>
</dbReference>
<evidence type="ECO:0000256" key="2">
    <source>
        <dbReference type="ARBA" id="ARBA00006042"/>
    </source>
</evidence>
<dbReference type="EMBL" id="JAQMWT010000092">
    <property type="protein sequence ID" value="KAJ8610862.1"/>
    <property type="molecule type" value="Genomic_DNA"/>
</dbReference>
<proteinExistence type="inferred from homology"/>